<dbReference type="Proteomes" id="UP000037035">
    <property type="component" value="Unassembled WGS sequence"/>
</dbReference>
<keyword evidence="3" id="KW-1185">Reference proteome</keyword>
<evidence type="ECO:0000256" key="1">
    <source>
        <dbReference type="SAM" id="Phobius"/>
    </source>
</evidence>
<name>A0A0L6VLE4_9BASI</name>
<feature type="transmembrane region" description="Helical" evidence="1">
    <location>
        <begin position="150"/>
        <end position="171"/>
    </location>
</feature>
<evidence type="ECO:0000313" key="3">
    <source>
        <dbReference type="Proteomes" id="UP000037035"/>
    </source>
</evidence>
<dbReference type="AlphaFoldDB" id="A0A0L6VLE4"/>
<sequence length="239" mass="28378">MFLSRPHTIIASPFGVQFFPSLYCNTNHGSRILECYRSVRDSNPYIFLQGYIENESREAREGETNHTILTMESDNSSVLYQFLHTQRFQKFNECWGHWKPCRSLRIYLQHKLLISPSGCHNNFVAKEFWLKIQKYWIEFFYNTNRMDTQMWYSVILFLLIYLWYIFFFASWSPESSDLRLKKCYFCNPTVTKKIPITEDGLWCKYHSPVTKKQNSFTVSGGSNHDGKQQVHLGAILNQN</sequence>
<keyword evidence="1" id="KW-0812">Transmembrane</keyword>
<keyword evidence="1" id="KW-1133">Transmembrane helix</keyword>
<reference evidence="2 3" key="1">
    <citation type="submission" date="2015-08" db="EMBL/GenBank/DDBJ databases">
        <title>Next Generation Sequencing and Analysis of the Genome of Puccinia sorghi L Schw, the Causal Agent of Maize Common Rust.</title>
        <authorList>
            <person name="Rochi L."/>
            <person name="Burguener G."/>
            <person name="Darino M."/>
            <person name="Turjanski A."/>
            <person name="Kreff E."/>
            <person name="Dieguez M.J."/>
            <person name="Sacco F."/>
        </authorList>
    </citation>
    <scope>NUCLEOTIDE SEQUENCE [LARGE SCALE GENOMIC DNA]</scope>
    <source>
        <strain evidence="2 3">RO10H11247</strain>
    </source>
</reference>
<accession>A0A0L6VLE4</accession>
<gene>
    <name evidence="2" type="ORF">VP01_1380g1</name>
</gene>
<organism evidence="2 3">
    <name type="scientific">Puccinia sorghi</name>
    <dbReference type="NCBI Taxonomy" id="27349"/>
    <lineage>
        <taxon>Eukaryota</taxon>
        <taxon>Fungi</taxon>
        <taxon>Dikarya</taxon>
        <taxon>Basidiomycota</taxon>
        <taxon>Pucciniomycotina</taxon>
        <taxon>Pucciniomycetes</taxon>
        <taxon>Pucciniales</taxon>
        <taxon>Pucciniaceae</taxon>
        <taxon>Puccinia</taxon>
    </lineage>
</organism>
<comment type="caution">
    <text evidence="2">The sequence shown here is derived from an EMBL/GenBank/DDBJ whole genome shotgun (WGS) entry which is preliminary data.</text>
</comment>
<protein>
    <submittedName>
        <fullName evidence="2">Uncharacterized protein</fullName>
    </submittedName>
</protein>
<proteinExistence type="predicted"/>
<dbReference type="VEuPathDB" id="FungiDB:VP01_1380g1"/>
<evidence type="ECO:0000313" key="2">
    <source>
        <dbReference type="EMBL" id="KNZ61593.1"/>
    </source>
</evidence>
<keyword evidence="1" id="KW-0472">Membrane</keyword>
<dbReference type="EMBL" id="LAVV01004232">
    <property type="protein sequence ID" value="KNZ61593.1"/>
    <property type="molecule type" value="Genomic_DNA"/>
</dbReference>